<dbReference type="GO" id="GO:0043161">
    <property type="term" value="P:proteasome-mediated ubiquitin-dependent protein catabolic process"/>
    <property type="evidence" value="ECO:0007669"/>
    <property type="project" value="TreeGrafter"/>
</dbReference>
<dbReference type="AlphaFoldDB" id="A0AAV5RGN3"/>
<proteinExistence type="predicted"/>
<dbReference type="Pfam" id="PF09814">
    <property type="entry name" value="HECT_2"/>
    <property type="match status" value="2"/>
</dbReference>
<dbReference type="InterPro" id="IPR019193">
    <property type="entry name" value="UBQ-conj_enz_E2-bd_prot"/>
</dbReference>
<dbReference type="GO" id="GO:0061630">
    <property type="term" value="F:ubiquitin protein ligase activity"/>
    <property type="evidence" value="ECO:0007669"/>
    <property type="project" value="TreeGrafter"/>
</dbReference>
<reference evidence="1 2" key="1">
    <citation type="journal article" date="2023" name="Elife">
        <title>Identification of key yeast species and microbe-microbe interactions impacting larval growth of Drosophila in the wild.</title>
        <authorList>
            <person name="Mure A."/>
            <person name="Sugiura Y."/>
            <person name="Maeda R."/>
            <person name="Honda K."/>
            <person name="Sakurai N."/>
            <person name="Takahashi Y."/>
            <person name="Watada M."/>
            <person name="Katoh T."/>
            <person name="Gotoh A."/>
            <person name="Gotoh Y."/>
            <person name="Taniguchi I."/>
            <person name="Nakamura K."/>
            <person name="Hayashi T."/>
            <person name="Katayama T."/>
            <person name="Uemura T."/>
            <person name="Hattori Y."/>
        </authorList>
    </citation>
    <scope>NUCLEOTIDE SEQUENCE [LARGE SCALE GENOMIC DNA]</scope>
    <source>
        <strain evidence="1 2">SB-73</strain>
    </source>
</reference>
<evidence type="ECO:0000313" key="2">
    <source>
        <dbReference type="Proteomes" id="UP001362899"/>
    </source>
</evidence>
<evidence type="ECO:0000313" key="1">
    <source>
        <dbReference type="EMBL" id="GMM50754.1"/>
    </source>
</evidence>
<dbReference type="GO" id="GO:0030332">
    <property type="term" value="F:cyclin binding"/>
    <property type="evidence" value="ECO:0007669"/>
    <property type="project" value="TreeGrafter"/>
</dbReference>
<dbReference type="GO" id="GO:0006513">
    <property type="term" value="P:protein monoubiquitination"/>
    <property type="evidence" value="ECO:0007669"/>
    <property type="project" value="TreeGrafter"/>
</dbReference>
<dbReference type="PANTHER" id="PTHR31531:SF2">
    <property type="entry name" value="E3 UBIQUITIN-PROTEIN LIGASE E3D"/>
    <property type="match status" value="1"/>
</dbReference>
<comment type="caution">
    <text evidence="1">The sequence shown here is derived from an EMBL/GenBank/DDBJ whole genome shotgun (WGS) entry which is preliminary data.</text>
</comment>
<dbReference type="GO" id="GO:0000151">
    <property type="term" value="C:ubiquitin ligase complex"/>
    <property type="evidence" value="ECO:0007669"/>
    <property type="project" value="TreeGrafter"/>
</dbReference>
<protein>
    <submittedName>
        <fullName evidence="1">Polyadenylation protein</fullName>
    </submittedName>
</protein>
<gene>
    <name evidence="1" type="ORF">DASB73_017120</name>
</gene>
<dbReference type="GO" id="GO:0051865">
    <property type="term" value="P:protein autoubiquitination"/>
    <property type="evidence" value="ECO:0007669"/>
    <property type="project" value="TreeGrafter"/>
</dbReference>
<dbReference type="EMBL" id="BTGC01000003">
    <property type="protein sequence ID" value="GMM50754.1"/>
    <property type="molecule type" value="Genomic_DNA"/>
</dbReference>
<dbReference type="GO" id="GO:0031624">
    <property type="term" value="F:ubiquitin conjugating enzyme binding"/>
    <property type="evidence" value="ECO:0007669"/>
    <property type="project" value="TreeGrafter"/>
</dbReference>
<name>A0AAV5RGN3_STABA</name>
<organism evidence="1 2">
    <name type="scientific">Starmerella bacillaris</name>
    <name type="common">Yeast</name>
    <name type="synonym">Candida zemplinina</name>
    <dbReference type="NCBI Taxonomy" id="1247836"/>
    <lineage>
        <taxon>Eukaryota</taxon>
        <taxon>Fungi</taxon>
        <taxon>Dikarya</taxon>
        <taxon>Ascomycota</taxon>
        <taxon>Saccharomycotina</taxon>
        <taxon>Dipodascomycetes</taxon>
        <taxon>Dipodascales</taxon>
        <taxon>Trichomonascaceae</taxon>
        <taxon>Starmerella</taxon>
    </lineage>
</organism>
<dbReference type="GO" id="GO:0005634">
    <property type="term" value="C:nucleus"/>
    <property type="evidence" value="ECO:0007669"/>
    <property type="project" value="TreeGrafter"/>
</dbReference>
<keyword evidence="2" id="KW-1185">Reference proteome</keyword>
<dbReference type="GO" id="GO:0000209">
    <property type="term" value="P:protein polyubiquitination"/>
    <property type="evidence" value="ECO:0007669"/>
    <property type="project" value="TreeGrafter"/>
</dbReference>
<dbReference type="GO" id="GO:0005829">
    <property type="term" value="C:cytosol"/>
    <property type="evidence" value="ECO:0007669"/>
    <property type="project" value="TreeGrafter"/>
</dbReference>
<accession>A0AAV5RGN3</accession>
<dbReference type="Proteomes" id="UP001362899">
    <property type="component" value="Unassembled WGS sequence"/>
</dbReference>
<dbReference type="PANTHER" id="PTHR31531">
    <property type="entry name" value="E3 UBIQUITIN-PROTEIN LIGASE E3D FAMILY MEMBER"/>
    <property type="match status" value="1"/>
</dbReference>
<sequence length="299" mass="34319">MKYFAEKLENLGTVSLSIEIDDDLVDEIKISELNNQTLVLGCPGRFNEIIQLPCPVKGVNNQTILSRIFRLRLQALNAVDRKNLDLYKKQPFKAPVCKCGITIGETNVWKQLPSEHWAELMDLWHCHKPHIEHNSHEHDDDKSYTDGLYKLAMEGFQPKKGFSYYSDVYYLVHQDDLHPCFTESKIYKWDLGHSVSEIIGIQLKELVDAHAVFTFQINKELIVWVINLNCLYTSQSTSTPRKSVKIGFGDMAMKATKADPEEVEYPEPVYNKLVESLLESNESLPGNVRTLGEWKIAFL</sequence>